<dbReference type="EMBL" id="MU118119">
    <property type="protein sequence ID" value="KAF9644792.1"/>
    <property type="molecule type" value="Genomic_DNA"/>
</dbReference>
<evidence type="ECO:0000313" key="2">
    <source>
        <dbReference type="Proteomes" id="UP000886501"/>
    </source>
</evidence>
<sequence>MRLRSTVRFLEFKDCWMNINDLVTFIRPFTNLKSLSFWGLYVAHDKKLEKRGRLPVLKGQLDPDFAPRADWSFLHELSLLPLAFRDITLRNHTGLRREVNRLLTASRKTLVMIRVVNRHRDFLDLKNFNALEGLQLDASGIDYISLILQTITSNKFRMILLTLSNCDLERHLKYPRDTQIQRWWGRLAFMGDISCDFA</sequence>
<proteinExistence type="predicted"/>
<comment type="caution">
    <text evidence="1">The sequence shown here is derived from an EMBL/GenBank/DDBJ whole genome shotgun (WGS) entry which is preliminary data.</text>
</comment>
<protein>
    <submittedName>
        <fullName evidence="1">Uncharacterized protein</fullName>
    </submittedName>
</protein>
<dbReference type="Proteomes" id="UP000886501">
    <property type="component" value="Unassembled WGS sequence"/>
</dbReference>
<keyword evidence="2" id="KW-1185">Reference proteome</keyword>
<accession>A0ACB6Z5J1</accession>
<reference evidence="1" key="2">
    <citation type="journal article" date="2020" name="Nat. Commun.">
        <title>Large-scale genome sequencing of mycorrhizal fungi provides insights into the early evolution of symbiotic traits.</title>
        <authorList>
            <person name="Miyauchi S."/>
            <person name="Kiss E."/>
            <person name="Kuo A."/>
            <person name="Drula E."/>
            <person name="Kohler A."/>
            <person name="Sanchez-Garcia M."/>
            <person name="Morin E."/>
            <person name="Andreopoulos B."/>
            <person name="Barry K.W."/>
            <person name="Bonito G."/>
            <person name="Buee M."/>
            <person name="Carver A."/>
            <person name="Chen C."/>
            <person name="Cichocki N."/>
            <person name="Clum A."/>
            <person name="Culley D."/>
            <person name="Crous P.W."/>
            <person name="Fauchery L."/>
            <person name="Girlanda M."/>
            <person name="Hayes R.D."/>
            <person name="Keri Z."/>
            <person name="LaButti K."/>
            <person name="Lipzen A."/>
            <person name="Lombard V."/>
            <person name="Magnuson J."/>
            <person name="Maillard F."/>
            <person name="Murat C."/>
            <person name="Nolan M."/>
            <person name="Ohm R.A."/>
            <person name="Pangilinan J."/>
            <person name="Pereira M.F."/>
            <person name="Perotto S."/>
            <person name="Peter M."/>
            <person name="Pfister S."/>
            <person name="Riley R."/>
            <person name="Sitrit Y."/>
            <person name="Stielow J.B."/>
            <person name="Szollosi G."/>
            <person name="Zifcakova L."/>
            <person name="Stursova M."/>
            <person name="Spatafora J.W."/>
            <person name="Tedersoo L."/>
            <person name="Vaario L.M."/>
            <person name="Yamada A."/>
            <person name="Yan M."/>
            <person name="Wang P."/>
            <person name="Xu J."/>
            <person name="Bruns T."/>
            <person name="Baldrian P."/>
            <person name="Vilgalys R."/>
            <person name="Dunand C."/>
            <person name="Henrissat B."/>
            <person name="Grigoriev I.V."/>
            <person name="Hibbett D."/>
            <person name="Nagy L.G."/>
            <person name="Martin F.M."/>
        </authorList>
    </citation>
    <scope>NUCLEOTIDE SEQUENCE</scope>
    <source>
        <strain evidence="1">P2</strain>
    </source>
</reference>
<reference evidence="1" key="1">
    <citation type="submission" date="2019-10" db="EMBL/GenBank/DDBJ databases">
        <authorList>
            <consortium name="DOE Joint Genome Institute"/>
            <person name="Kuo A."/>
            <person name="Miyauchi S."/>
            <person name="Kiss E."/>
            <person name="Drula E."/>
            <person name="Kohler A."/>
            <person name="Sanchez-Garcia M."/>
            <person name="Andreopoulos B."/>
            <person name="Barry K.W."/>
            <person name="Bonito G."/>
            <person name="Buee M."/>
            <person name="Carver A."/>
            <person name="Chen C."/>
            <person name="Cichocki N."/>
            <person name="Clum A."/>
            <person name="Culley D."/>
            <person name="Crous P.W."/>
            <person name="Fauchery L."/>
            <person name="Girlanda M."/>
            <person name="Hayes R."/>
            <person name="Keri Z."/>
            <person name="Labutti K."/>
            <person name="Lipzen A."/>
            <person name="Lombard V."/>
            <person name="Magnuson J."/>
            <person name="Maillard F."/>
            <person name="Morin E."/>
            <person name="Murat C."/>
            <person name="Nolan M."/>
            <person name="Ohm R."/>
            <person name="Pangilinan J."/>
            <person name="Pereira M."/>
            <person name="Perotto S."/>
            <person name="Peter M."/>
            <person name="Riley R."/>
            <person name="Sitrit Y."/>
            <person name="Stielow B."/>
            <person name="Szollosi G."/>
            <person name="Zifcakova L."/>
            <person name="Stursova M."/>
            <person name="Spatafora J.W."/>
            <person name="Tedersoo L."/>
            <person name="Vaario L.-M."/>
            <person name="Yamada A."/>
            <person name="Yan M."/>
            <person name="Wang P."/>
            <person name="Xu J."/>
            <person name="Bruns T."/>
            <person name="Baldrian P."/>
            <person name="Vilgalys R."/>
            <person name="Henrissat B."/>
            <person name="Grigoriev I.V."/>
            <person name="Hibbett D."/>
            <person name="Nagy L.G."/>
            <person name="Martin F.M."/>
        </authorList>
    </citation>
    <scope>NUCLEOTIDE SEQUENCE</scope>
    <source>
        <strain evidence="1">P2</strain>
    </source>
</reference>
<name>A0ACB6Z5J1_THEGA</name>
<organism evidence="1 2">
    <name type="scientific">Thelephora ganbajun</name>
    <name type="common">Ganba fungus</name>
    <dbReference type="NCBI Taxonomy" id="370292"/>
    <lineage>
        <taxon>Eukaryota</taxon>
        <taxon>Fungi</taxon>
        <taxon>Dikarya</taxon>
        <taxon>Basidiomycota</taxon>
        <taxon>Agaricomycotina</taxon>
        <taxon>Agaricomycetes</taxon>
        <taxon>Thelephorales</taxon>
        <taxon>Thelephoraceae</taxon>
        <taxon>Thelephora</taxon>
    </lineage>
</organism>
<evidence type="ECO:0000313" key="1">
    <source>
        <dbReference type="EMBL" id="KAF9644792.1"/>
    </source>
</evidence>
<gene>
    <name evidence="1" type="ORF">BDM02DRAFT_848802</name>
</gene>